<accession>A0A9W6ID51</accession>
<dbReference type="Proteomes" id="UP001143474">
    <property type="component" value="Unassembled WGS sequence"/>
</dbReference>
<dbReference type="EMBL" id="BSEV01000136">
    <property type="protein sequence ID" value="GLK15518.1"/>
    <property type="molecule type" value="Genomic_DNA"/>
</dbReference>
<protein>
    <submittedName>
        <fullName evidence="2">Uncharacterized protein</fullName>
    </submittedName>
</protein>
<feature type="region of interest" description="Disordered" evidence="1">
    <location>
        <begin position="62"/>
        <end position="144"/>
    </location>
</feature>
<gene>
    <name evidence="2" type="ORF">GCM10017600_89390</name>
</gene>
<evidence type="ECO:0000313" key="3">
    <source>
        <dbReference type="Proteomes" id="UP001143474"/>
    </source>
</evidence>
<organism evidence="2 3">
    <name type="scientific">Streptosporangium carneum</name>
    <dbReference type="NCBI Taxonomy" id="47481"/>
    <lineage>
        <taxon>Bacteria</taxon>
        <taxon>Bacillati</taxon>
        <taxon>Actinomycetota</taxon>
        <taxon>Actinomycetes</taxon>
        <taxon>Streptosporangiales</taxon>
        <taxon>Streptosporangiaceae</taxon>
        <taxon>Streptosporangium</taxon>
    </lineage>
</organism>
<reference evidence="2" key="2">
    <citation type="submission" date="2023-01" db="EMBL/GenBank/DDBJ databases">
        <authorList>
            <person name="Sun Q."/>
            <person name="Evtushenko L."/>
        </authorList>
    </citation>
    <scope>NUCLEOTIDE SEQUENCE</scope>
    <source>
        <strain evidence="2">VKM Ac-2007</strain>
    </source>
</reference>
<name>A0A9W6ID51_9ACTN</name>
<proteinExistence type="predicted"/>
<reference evidence="2" key="1">
    <citation type="journal article" date="2014" name="Int. J. Syst. Evol. Microbiol.">
        <title>Complete genome sequence of Corynebacterium casei LMG S-19264T (=DSM 44701T), isolated from a smear-ripened cheese.</title>
        <authorList>
            <consortium name="US DOE Joint Genome Institute (JGI-PGF)"/>
            <person name="Walter F."/>
            <person name="Albersmeier A."/>
            <person name="Kalinowski J."/>
            <person name="Ruckert C."/>
        </authorList>
    </citation>
    <scope>NUCLEOTIDE SEQUENCE</scope>
    <source>
        <strain evidence="2">VKM Ac-2007</strain>
    </source>
</reference>
<dbReference type="AlphaFoldDB" id="A0A9W6ID51"/>
<feature type="compositionally biased region" description="Basic and acidic residues" evidence="1">
    <location>
        <begin position="62"/>
        <end position="74"/>
    </location>
</feature>
<comment type="caution">
    <text evidence="2">The sequence shown here is derived from an EMBL/GenBank/DDBJ whole genome shotgun (WGS) entry which is preliminary data.</text>
</comment>
<dbReference type="RefSeq" id="WP_271223786.1">
    <property type="nucleotide sequence ID" value="NZ_BAAAVD010000004.1"/>
</dbReference>
<sequence>MAHHTDPADPAERPRRARRRDELAFTVDFGEPGAWVVVHVRGALGFTTAPILGVMAELHAERPAPGVEPDRADPPRTSPGRARRGGGSTSTDSPSTGGHGRPSARKATTASAGGPAGEERDQAVRSQWPWTAVRQGSPDGKAPT</sequence>
<keyword evidence="3" id="KW-1185">Reference proteome</keyword>
<evidence type="ECO:0000313" key="2">
    <source>
        <dbReference type="EMBL" id="GLK15518.1"/>
    </source>
</evidence>
<evidence type="ECO:0000256" key="1">
    <source>
        <dbReference type="SAM" id="MobiDB-lite"/>
    </source>
</evidence>